<evidence type="ECO:0000256" key="5">
    <source>
        <dbReference type="ARBA" id="ARBA00022679"/>
    </source>
</evidence>
<evidence type="ECO:0000256" key="2">
    <source>
        <dbReference type="ARBA" id="ARBA00008711"/>
    </source>
</evidence>
<dbReference type="PANTHER" id="PTHR10815">
    <property type="entry name" value="METHYLATED-DNA--PROTEIN-CYSTEINE METHYLTRANSFERASE"/>
    <property type="match status" value="1"/>
</dbReference>
<comment type="catalytic activity">
    <reaction evidence="1">
        <text>a 4-O-methyl-thymidine in DNA + L-cysteinyl-[protein] = a thymidine in DNA + S-methyl-L-cysteinyl-[protein]</text>
        <dbReference type="Rhea" id="RHEA:53428"/>
        <dbReference type="Rhea" id="RHEA-COMP:10131"/>
        <dbReference type="Rhea" id="RHEA-COMP:10132"/>
        <dbReference type="Rhea" id="RHEA-COMP:13555"/>
        <dbReference type="Rhea" id="RHEA-COMP:13556"/>
        <dbReference type="ChEBI" id="CHEBI:29950"/>
        <dbReference type="ChEBI" id="CHEBI:82612"/>
        <dbReference type="ChEBI" id="CHEBI:137386"/>
        <dbReference type="ChEBI" id="CHEBI:137387"/>
        <dbReference type="EC" id="2.1.1.63"/>
    </reaction>
</comment>
<dbReference type="EMBL" id="FNFK01000037">
    <property type="protein sequence ID" value="SDK53774.1"/>
    <property type="molecule type" value="Genomic_DNA"/>
</dbReference>
<dbReference type="GO" id="GO:0032259">
    <property type="term" value="P:methylation"/>
    <property type="evidence" value="ECO:0007669"/>
    <property type="project" value="UniProtKB-KW"/>
</dbReference>
<dbReference type="NCBIfam" id="TIGR00589">
    <property type="entry name" value="ogt"/>
    <property type="match status" value="1"/>
</dbReference>
<dbReference type="Gene3D" id="3.30.160.70">
    <property type="entry name" value="Methylated DNA-protein cysteine methyltransferase domain"/>
    <property type="match status" value="1"/>
</dbReference>
<dbReference type="InterPro" id="IPR036217">
    <property type="entry name" value="MethylDNA_cys_MeTrfase_DNAb"/>
</dbReference>
<dbReference type="FunFam" id="1.10.10.10:FF:000214">
    <property type="entry name" value="Methylated-DNA--protein-cysteine methyltransferase"/>
    <property type="match status" value="1"/>
</dbReference>
<dbReference type="InterPro" id="IPR008332">
    <property type="entry name" value="MethylG_MeTrfase_N"/>
</dbReference>
<keyword evidence="12" id="KW-1185">Reference proteome</keyword>
<dbReference type="GO" id="GO:0003908">
    <property type="term" value="F:methylated-DNA-[protein]-cysteine S-methyltransferase activity"/>
    <property type="evidence" value="ECO:0007669"/>
    <property type="project" value="UniProtKB-EC"/>
</dbReference>
<dbReference type="Pfam" id="PF02870">
    <property type="entry name" value="Methyltransf_1N"/>
    <property type="match status" value="1"/>
</dbReference>
<name>A0A1G9CQQ5_9LACT</name>
<evidence type="ECO:0000256" key="3">
    <source>
        <dbReference type="ARBA" id="ARBA00011918"/>
    </source>
</evidence>
<dbReference type="Proteomes" id="UP000199433">
    <property type="component" value="Unassembled WGS sequence"/>
</dbReference>
<accession>A0A1G9CQQ5</accession>
<sequence>MSKTFYSLFSFEDWQFYIASTDEGLCFVGSMPASEEECLNWLAAHYPDHSIEKNEAELRPYAEAFQSYLSGQSRSIDVPVVQNGTDYQKKTWRSLATIPYGETLTYGQLAEKNGLSPKAARSVGTAIGKNPLLIVYPCHRVVPKSSAPRKFRGGLDMKTQLLKLEQEHRP</sequence>
<proteinExistence type="inferred from homology"/>
<feature type="domain" description="Methylguanine DNA methyltransferase ribonuclease-like" evidence="10">
    <location>
        <begin position="5"/>
        <end position="80"/>
    </location>
</feature>
<evidence type="ECO:0000256" key="6">
    <source>
        <dbReference type="ARBA" id="ARBA00022763"/>
    </source>
</evidence>
<dbReference type="PANTHER" id="PTHR10815:SF12">
    <property type="entry name" value="METHYLATED-DNA--PROTEIN-CYSTEINE METHYLTRANSFERASE, INDUCIBLE"/>
    <property type="match status" value="1"/>
</dbReference>
<keyword evidence="7" id="KW-0234">DNA repair</keyword>
<dbReference type="InterPro" id="IPR036388">
    <property type="entry name" value="WH-like_DNA-bd_sf"/>
</dbReference>
<dbReference type="OrthoDB" id="9802228at2"/>
<evidence type="ECO:0000259" key="9">
    <source>
        <dbReference type="Pfam" id="PF01035"/>
    </source>
</evidence>
<comment type="similarity">
    <text evidence="2">Belongs to the MGMT family.</text>
</comment>
<dbReference type="SUPFAM" id="SSF46767">
    <property type="entry name" value="Methylated DNA-protein cysteine methyltransferase, C-terminal domain"/>
    <property type="match status" value="1"/>
</dbReference>
<evidence type="ECO:0000256" key="7">
    <source>
        <dbReference type="ARBA" id="ARBA00023204"/>
    </source>
</evidence>
<feature type="domain" description="Methylated-DNA-[protein]-cysteine S-methyltransferase DNA binding" evidence="9">
    <location>
        <begin position="87"/>
        <end position="166"/>
    </location>
</feature>
<evidence type="ECO:0000256" key="8">
    <source>
        <dbReference type="ARBA" id="ARBA00049348"/>
    </source>
</evidence>
<dbReference type="SUPFAM" id="SSF53155">
    <property type="entry name" value="Methylated DNA-protein cysteine methyltransferase domain"/>
    <property type="match status" value="1"/>
</dbReference>
<dbReference type="InterPro" id="IPR014048">
    <property type="entry name" value="MethylDNA_cys_MeTrfase_DNA-bd"/>
</dbReference>
<comment type="catalytic activity">
    <reaction evidence="8">
        <text>a 6-O-methyl-2'-deoxyguanosine in DNA + L-cysteinyl-[protein] = S-methyl-L-cysteinyl-[protein] + a 2'-deoxyguanosine in DNA</text>
        <dbReference type="Rhea" id="RHEA:24000"/>
        <dbReference type="Rhea" id="RHEA-COMP:10131"/>
        <dbReference type="Rhea" id="RHEA-COMP:10132"/>
        <dbReference type="Rhea" id="RHEA-COMP:11367"/>
        <dbReference type="Rhea" id="RHEA-COMP:11368"/>
        <dbReference type="ChEBI" id="CHEBI:29950"/>
        <dbReference type="ChEBI" id="CHEBI:82612"/>
        <dbReference type="ChEBI" id="CHEBI:85445"/>
        <dbReference type="ChEBI" id="CHEBI:85448"/>
        <dbReference type="EC" id="2.1.1.63"/>
    </reaction>
</comment>
<evidence type="ECO:0000259" key="10">
    <source>
        <dbReference type="Pfam" id="PF02870"/>
    </source>
</evidence>
<dbReference type="GO" id="GO:0006281">
    <property type="term" value="P:DNA repair"/>
    <property type="evidence" value="ECO:0007669"/>
    <property type="project" value="UniProtKB-KW"/>
</dbReference>
<dbReference type="RefSeq" id="WP_091267765.1">
    <property type="nucleotide sequence ID" value="NZ_FNFK01000037.1"/>
</dbReference>
<dbReference type="STRING" id="426701.SAMN04488098_10377"/>
<dbReference type="Pfam" id="PF01035">
    <property type="entry name" value="DNA_binding_1"/>
    <property type="match status" value="1"/>
</dbReference>
<evidence type="ECO:0000256" key="1">
    <source>
        <dbReference type="ARBA" id="ARBA00001286"/>
    </source>
</evidence>
<keyword evidence="5 11" id="KW-0808">Transferase</keyword>
<organism evidence="11 12">
    <name type="scientific">Alkalibacterium thalassium</name>
    <dbReference type="NCBI Taxonomy" id="426701"/>
    <lineage>
        <taxon>Bacteria</taxon>
        <taxon>Bacillati</taxon>
        <taxon>Bacillota</taxon>
        <taxon>Bacilli</taxon>
        <taxon>Lactobacillales</taxon>
        <taxon>Carnobacteriaceae</taxon>
        <taxon>Alkalibacterium</taxon>
    </lineage>
</organism>
<dbReference type="EC" id="2.1.1.63" evidence="3"/>
<dbReference type="CDD" id="cd06445">
    <property type="entry name" value="ATase"/>
    <property type="match status" value="1"/>
</dbReference>
<dbReference type="Gene3D" id="1.10.10.10">
    <property type="entry name" value="Winged helix-like DNA-binding domain superfamily/Winged helix DNA-binding domain"/>
    <property type="match status" value="1"/>
</dbReference>
<gene>
    <name evidence="11" type="ORF">SAMN04488098_10377</name>
</gene>
<keyword evidence="6" id="KW-0227">DNA damage</keyword>
<dbReference type="InterPro" id="IPR036631">
    <property type="entry name" value="MGMT_N_sf"/>
</dbReference>
<evidence type="ECO:0000313" key="12">
    <source>
        <dbReference type="Proteomes" id="UP000199433"/>
    </source>
</evidence>
<protein>
    <recommendedName>
        <fullName evidence="3">methylated-DNA--[protein]-cysteine S-methyltransferase</fullName>
        <ecNumber evidence="3">2.1.1.63</ecNumber>
    </recommendedName>
</protein>
<reference evidence="12" key="1">
    <citation type="submission" date="2016-10" db="EMBL/GenBank/DDBJ databases">
        <authorList>
            <person name="Varghese N."/>
            <person name="Submissions S."/>
        </authorList>
    </citation>
    <scope>NUCLEOTIDE SEQUENCE [LARGE SCALE GENOMIC DNA]</scope>
    <source>
        <strain evidence="12">DSM 19181</strain>
    </source>
</reference>
<dbReference type="AlphaFoldDB" id="A0A1G9CQQ5"/>
<evidence type="ECO:0000256" key="4">
    <source>
        <dbReference type="ARBA" id="ARBA00022603"/>
    </source>
</evidence>
<keyword evidence="4 11" id="KW-0489">Methyltransferase</keyword>
<evidence type="ECO:0000313" key="11">
    <source>
        <dbReference type="EMBL" id="SDK53774.1"/>
    </source>
</evidence>